<comment type="caution">
    <text evidence="1">The sequence shown here is derived from an EMBL/GenBank/DDBJ whole genome shotgun (WGS) entry which is preliminary data.</text>
</comment>
<protein>
    <submittedName>
        <fullName evidence="1">DivIVA domain-containing protein</fullName>
    </submittedName>
</protein>
<dbReference type="Proteomes" id="UP001596244">
    <property type="component" value="Unassembled WGS sequence"/>
</dbReference>
<evidence type="ECO:0000313" key="1">
    <source>
        <dbReference type="EMBL" id="MFC6146367.1"/>
    </source>
</evidence>
<sequence>MISWLLLIILLLALTVLGTWFWGSVFGRGELLAPLDPADTREANLRAVAEGDIDAVQFEIVPRGYRPEQVDEVIAALVARLPESKKD</sequence>
<keyword evidence="2" id="KW-1185">Reference proteome</keyword>
<name>A0ABW1QC05_9CORY</name>
<dbReference type="EMBL" id="JBHSQE010000003">
    <property type="protein sequence ID" value="MFC6146367.1"/>
    <property type="molecule type" value="Genomic_DNA"/>
</dbReference>
<proteinExistence type="predicted"/>
<evidence type="ECO:0000313" key="2">
    <source>
        <dbReference type="Proteomes" id="UP001596244"/>
    </source>
</evidence>
<dbReference type="InterPro" id="IPR019933">
    <property type="entry name" value="DivIVA_domain"/>
</dbReference>
<gene>
    <name evidence="1" type="ORF">ACFPUZ_06055</name>
</gene>
<organism evidence="1 2">
    <name type="scientific">Corynebacterium nasicanis</name>
    <dbReference type="NCBI Taxonomy" id="1448267"/>
    <lineage>
        <taxon>Bacteria</taxon>
        <taxon>Bacillati</taxon>
        <taxon>Actinomycetota</taxon>
        <taxon>Actinomycetes</taxon>
        <taxon>Mycobacteriales</taxon>
        <taxon>Corynebacteriaceae</taxon>
        <taxon>Corynebacterium</taxon>
    </lineage>
</organism>
<dbReference type="RefSeq" id="WP_377000869.1">
    <property type="nucleotide sequence ID" value="NZ_JBHSQE010000003.1"/>
</dbReference>
<reference evidence="2" key="1">
    <citation type="journal article" date="2019" name="Int. J. Syst. Evol. Microbiol.">
        <title>The Global Catalogue of Microorganisms (GCM) 10K type strain sequencing project: providing services to taxonomists for standard genome sequencing and annotation.</title>
        <authorList>
            <consortium name="The Broad Institute Genomics Platform"/>
            <consortium name="The Broad Institute Genome Sequencing Center for Infectious Disease"/>
            <person name="Wu L."/>
            <person name="Ma J."/>
        </authorList>
    </citation>
    <scope>NUCLEOTIDE SEQUENCE [LARGE SCALE GENOMIC DNA]</scope>
    <source>
        <strain evidence="2">CCUG 51943</strain>
    </source>
</reference>
<dbReference type="NCBIfam" id="TIGR03544">
    <property type="entry name" value="DivI1A_domain"/>
    <property type="match status" value="1"/>
</dbReference>
<accession>A0ABW1QC05</accession>